<keyword evidence="2" id="KW-1185">Reference proteome</keyword>
<feature type="non-terminal residue" evidence="1">
    <location>
        <position position="1"/>
    </location>
</feature>
<dbReference type="Proteomes" id="UP000235388">
    <property type="component" value="Unassembled WGS sequence"/>
</dbReference>
<dbReference type="AlphaFoldDB" id="A0A2N5W7C7"/>
<organism evidence="1 2">
    <name type="scientific">Puccinia coronata f. sp. avenae</name>
    <dbReference type="NCBI Taxonomy" id="200324"/>
    <lineage>
        <taxon>Eukaryota</taxon>
        <taxon>Fungi</taxon>
        <taxon>Dikarya</taxon>
        <taxon>Basidiomycota</taxon>
        <taxon>Pucciniomycotina</taxon>
        <taxon>Pucciniomycetes</taxon>
        <taxon>Pucciniales</taxon>
        <taxon>Pucciniaceae</taxon>
        <taxon>Puccinia</taxon>
    </lineage>
</organism>
<name>A0A2N5W7C7_9BASI</name>
<sequence length="155" mass="16095">GQAVKLCNKQHTKGAPRWFRPFEISKSTAIAFGLWRCVSLVVNDMWALPLAIAQREKRADKKVARDLLKKTRAVARAVKAIPGPPPEGAGGPVAVSAGGRVAKSARAKRPTVVLPAGGSAVAPADAPAVPVAGHALVQRLCLCLWPESGSKAAPG</sequence>
<gene>
    <name evidence="1" type="ORF">PCANC_04104</name>
</gene>
<accession>A0A2N5W7C7</accession>
<reference evidence="1 2" key="1">
    <citation type="submission" date="2017-11" db="EMBL/GenBank/DDBJ databases">
        <title>De novo assembly and phasing of dikaryotic genomes from two isolates of Puccinia coronata f. sp. avenae, the causal agent of oat crown rust.</title>
        <authorList>
            <person name="Miller M.E."/>
            <person name="Zhang Y."/>
            <person name="Omidvar V."/>
            <person name="Sperschneider J."/>
            <person name="Schwessinger B."/>
            <person name="Raley C."/>
            <person name="Palmer J.M."/>
            <person name="Garnica D."/>
            <person name="Upadhyaya N."/>
            <person name="Rathjen J."/>
            <person name="Taylor J.M."/>
            <person name="Park R.F."/>
            <person name="Dodds P.N."/>
            <person name="Hirsch C.D."/>
            <person name="Kianian S.F."/>
            <person name="Figueroa M."/>
        </authorList>
    </citation>
    <scope>NUCLEOTIDE SEQUENCE [LARGE SCALE GENOMIC DNA]</scope>
    <source>
        <strain evidence="1">12NC29</strain>
    </source>
</reference>
<dbReference type="EMBL" id="PGCJ01000005">
    <property type="protein sequence ID" value="PLW58150.1"/>
    <property type="molecule type" value="Genomic_DNA"/>
</dbReference>
<protein>
    <submittedName>
        <fullName evidence="1">Uncharacterized protein</fullName>
    </submittedName>
</protein>
<evidence type="ECO:0000313" key="1">
    <source>
        <dbReference type="EMBL" id="PLW58150.1"/>
    </source>
</evidence>
<evidence type="ECO:0000313" key="2">
    <source>
        <dbReference type="Proteomes" id="UP000235388"/>
    </source>
</evidence>
<comment type="caution">
    <text evidence="1">The sequence shown here is derived from an EMBL/GenBank/DDBJ whole genome shotgun (WGS) entry which is preliminary data.</text>
</comment>
<proteinExistence type="predicted"/>